<dbReference type="SUPFAM" id="SSF51569">
    <property type="entry name" value="Aldolase"/>
    <property type="match status" value="1"/>
</dbReference>
<evidence type="ECO:0000256" key="2">
    <source>
        <dbReference type="ARBA" id="ARBA00023239"/>
    </source>
</evidence>
<dbReference type="GO" id="GO:0008840">
    <property type="term" value="F:4-hydroxy-tetrahydrodipicolinate synthase activity"/>
    <property type="evidence" value="ECO:0007669"/>
    <property type="project" value="TreeGrafter"/>
</dbReference>
<dbReference type="Pfam" id="PF00701">
    <property type="entry name" value="DHDPS"/>
    <property type="match status" value="1"/>
</dbReference>
<dbReference type="AlphaFoldDB" id="A0A7V8NTH4"/>
<evidence type="ECO:0000256" key="1">
    <source>
        <dbReference type="ARBA" id="ARBA00007592"/>
    </source>
</evidence>
<evidence type="ECO:0000313" key="4">
    <source>
        <dbReference type="Proteomes" id="UP000567293"/>
    </source>
</evidence>
<dbReference type="SMART" id="SM01130">
    <property type="entry name" value="DHDPS"/>
    <property type="match status" value="1"/>
</dbReference>
<dbReference type="EMBL" id="JACDQQ010001878">
    <property type="protein sequence ID" value="MBA0087198.1"/>
    <property type="molecule type" value="Genomic_DNA"/>
</dbReference>
<evidence type="ECO:0000313" key="3">
    <source>
        <dbReference type="EMBL" id="MBA0087198.1"/>
    </source>
</evidence>
<keyword evidence="4" id="KW-1185">Reference proteome</keyword>
<keyword evidence="2" id="KW-0456">Lyase</keyword>
<organism evidence="3 4">
    <name type="scientific">Candidatus Acidiferrum panamense</name>
    <dbReference type="NCBI Taxonomy" id="2741543"/>
    <lineage>
        <taxon>Bacteria</taxon>
        <taxon>Pseudomonadati</taxon>
        <taxon>Acidobacteriota</taxon>
        <taxon>Terriglobia</taxon>
        <taxon>Candidatus Acidiferrales</taxon>
        <taxon>Candidatus Acidiferrum</taxon>
    </lineage>
</organism>
<dbReference type="CDD" id="cd00408">
    <property type="entry name" value="DHDPS-like"/>
    <property type="match status" value="1"/>
</dbReference>
<reference evidence="3" key="1">
    <citation type="submission" date="2020-06" db="EMBL/GenBank/DDBJ databases">
        <title>Legume-microbial interactions unlock mineral nutrients during tropical forest succession.</title>
        <authorList>
            <person name="Epihov D.Z."/>
        </authorList>
    </citation>
    <scope>NUCLEOTIDE SEQUENCE [LARGE SCALE GENOMIC DNA]</scope>
    <source>
        <strain evidence="3">Pan2503</strain>
    </source>
</reference>
<protein>
    <submittedName>
        <fullName evidence="3">Dihydrodipicolinate synthase family protein</fullName>
    </submittedName>
</protein>
<dbReference type="Proteomes" id="UP000567293">
    <property type="component" value="Unassembled WGS sequence"/>
</dbReference>
<name>A0A7V8NTH4_9BACT</name>
<dbReference type="PANTHER" id="PTHR12128:SF66">
    <property type="entry name" value="4-HYDROXY-2-OXOGLUTARATE ALDOLASE, MITOCHONDRIAL"/>
    <property type="match status" value="1"/>
</dbReference>
<dbReference type="PANTHER" id="PTHR12128">
    <property type="entry name" value="DIHYDRODIPICOLINATE SYNTHASE"/>
    <property type="match status" value="1"/>
</dbReference>
<comment type="similarity">
    <text evidence="1">Belongs to the DapA family.</text>
</comment>
<proteinExistence type="inferred from homology"/>
<sequence length="302" mass="33701">MKPMRGAFMILSTPFTVSGAVDWEDLAREAEFVDRCGAHGMVWPQGSSGVAFLSKDERLRGMELLAKTMRGKRAVLGLGVQGKDADEMMEYARRAEEMAPDCFIAMPPSTGRSQQDYREYFRALARTTGRPVIMQTSGGARDLTPSVELMVELAREFPHMAYIKEESNPTVERMLAEVQQRPPLRGVFGANFAQGWLYEMRLGLDGVITGNAMYADLMANLWNLHEQGNPERTRDAYSKFLLMRNAAQQIPGADLYVMKKRGVFKTAAARREGGKVAEAKLSPEAVAEIDFRFAAIEPYLAK</sequence>
<comment type="caution">
    <text evidence="3">The sequence shown here is derived from an EMBL/GenBank/DDBJ whole genome shotgun (WGS) entry which is preliminary data.</text>
</comment>
<dbReference type="Gene3D" id="3.20.20.70">
    <property type="entry name" value="Aldolase class I"/>
    <property type="match status" value="1"/>
</dbReference>
<accession>A0A7V8NTH4</accession>
<dbReference type="InterPro" id="IPR002220">
    <property type="entry name" value="DapA-like"/>
</dbReference>
<gene>
    <name evidence="3" type="ORF">HRJ53_19615</name>
</gene>
<dbReference type="InterPro" id="IPR013785">
    <property type="entry name" value="Aldolase_TIM"/>
</dbReference>